<comment type="caution">
    <text evidence="9">Lacks conserved residue(s) required for the propagation of feature annotation.</text>
</comment>
<keyword evidence="7 9" id="KW-0030">Aminoacyl-tRNA synthetase</keyword>
<dbReference type="InterPro" id="IPR009080">
    <property type="entry name" value="tRNAsynth_Ia_anticodon-bd"/>
</dbReference>
<evidence type="ECO:0000256" key="8">
    <source>
        <dbReference type="ARBA" id="ARBA00047364"/>
    </source>
</evidence>
<evidence type="ECO:0000256" key="3">
    <source>
        <dbReference type="ARBA" id="ARBA00022598"/>
    </source>
</evidence>
<dbReference type="NCBIfam" id="TIGR00398">
    <property type="entry name" value="metG"/>
    <property type="match status" value="1"/>
</dbReference>
<dbReference type="SUPFAM" id="SSF47323">
    <property type="entry name" value="Anticodon-binding domain of a subclass of class I aminoacyl-tRNA synthetases"/>
    <property type="match status" value="1"/>
</dbReference>
<feature type="binding site" evidence="9">
    <location>
        <position position="145"/>
    </location>
    <ligand>
        <name>Zn(2+)</name>
        <dbReference type="ChEBI" id="CHEBI:29105"/>
    </ligand>
</feature>
<dbReference type="Gene3D" id="3.40.50.620">
    <property type="entry name" value="HUPs"/>
    <property type="match status" value="1"/>
</dbReference>
<keyword evidence="9" id="KW-0479">Metal-binding</keyword>
<gene>
    <name evidence="9" type="primary">metG</name>
    <name evidence="12" type="ORF">D7M11_07705</name>
</gene>
<dbReference type="InterPro" id="IPR014729">
    <property type="entry name" value="Rossmann-like_a/b/a_fold"/>
</dbReference>
<feature type="binding site" evidence="9">
    <location>
        <position position="142"/>
    </location>
    <ligand>
        <name>Zn(2+)</name>
        <dbReference type="ChEBI" id="CHEBI:29105"/>
    </ligand>
</feature>
<dbReference type="InterPro" id="IPR015413">
    <property type="entry name" value="Methionyl/Leucyl_tRNA_Synth"/>
</dbReference>
<dbReference type="GO" id="GO:0046872">
    <property type="term" value="F:metal ion binding"/>
    <property type="evidence" value="ECO:0007669"/>
    <property type="project" value="UniProtKB-KW"/>
</dbReference>
<dbReference type="Proteomes" id="UP000282311">
    <property type="component" value="Unassembled WGS sequence"/>
</dbReference>
<dbReference type="AlphaFoldDB" id="A0A3B0CK36"/>
<evidence type="ECO:0000256" key="1">
    <source>
        <dbReference type="ARBA" id="ARBA00003314"/>
    </source>
</evidence>
<evidence type="ECO:0000259" key="10">
    <source>
        <dbReference type="Pfam" id="PF09334"/>
    </source>
</evidence>
<keyword evidence="5 9" id="KW-0067">ATP-binding</keyword>
<feature type="short sequence motif" description="'KMSKS' region" evidence="9">
    <location>
        <begin position="330"/>
        <end position="334"/>
    </location>
</feature>
<dbReference type="Gene3D" id="1.10.730.10">
    <property type="entry name" value="Isoleucyl-tRNA Synthetase, Domain 1"/>
    <property type="match status" value="1"/>
</dbReference>
<keyword evidence="13" id="KW-1185">Reference proteome</keyword>
<evidence type="ECO:0000256" key="2">
    <source>
        <dbReference type="ARBA" id="ARBA00008258"/>
    </source>
</evidence>
<evidence type="ECO:0000256" key="7">
    <source>
        <dbReference type="ARBA" id="ARBA00023146"/>
    </source>
</evidence>
<sequence>MAHIFIGGAWPYANGSLHLGRLASLLPGDVLARYFRAKGDDVLYVSGSDCHGTPVAVQALQEGVPPSHIADRYHREFADCFERLGFTYDLYTRTDQPFHHRVVQELFLKLLDGGHLYKQTMLQTYCETDRQFLPDRYVEGTCPVCGNRARGDQCDYCSTLLDPADLSDKTCKLCGNRPVERPTEHYYIALSRFQQELSDYAGRAEGWRDNAVRLTRRYLEEGLPDRAVTRDLSWGVDVPVEGFEGKKIYVWIEAVSGYWSASRQWAEESGRSWEPFWSKDAGDVTAYYVHGKDNVPFHSLIWPALLLGAGDLHLPDKIVSCEYMTLEGKKISTSRNWAVWVPDVLSRYDPDSIRYFLIANGPEKRDTDFSWREFIYSHNGELLGAFGNFVNRTLAFIAKSFGGRVPPGTLAREDWESVLTGLYAQAGQLIEDGQLKDALELIFAHIRRANKYFDERKPWVTFKEDRAACEQTLFVCVQVIANLANLLEPFLPFACAKIQGFLRLKKQSWQFAAVPAGLEIGQLELLFERIAPERIEEETRRLTESTSASK</sequence>
<dbReference type="InterPro" id="IPR023458">
    <property type="entry name" value="Met-tRNA_ligase_1"/>
</dbReference>
<dbReference type="GO" id="GO:0006431">
    <property type="term" value="P:methionyl-tRNA aminoacylation"/>
    <property type="evidence" value="ECO:0007669"/>
    <property type="project" value="UniProtKB-UniRule"/>
</dbReference>
<accession>A0A3B0CK36</accession>
<comment type="subunit">
    <text evidence="9">Monomer.</text>
</comment>
<dbReference type="Gene3D" id="2.20.28.20">
    <property type="entry name" value="Methionyl-tRNA synthetase, Zn-domain"/>
    <property type="match status" value="1"/>
</dbReference>
<dbReference type="Pfam" id="PF09334">
    <property type="entry name" value="tRNA-synt_1g"/>
    <property type="match status" value="1"/>
</dbReference>
<dbReference type="OrthoDB" id="9810191at2"/>
<dbReference type="GO" id="GO:0004825">
    <property type="term" value="F:methionine-tRNA ligase activity"/>
    <property type="evidence" value="ECO:0007669"/>
    <property type="project" value="UniProtKB-UniRule"/>
</dbReference>
<feature type="domain" description="Methionyl-tRNA synthetase anticodon-binding" evidence="11">
    <location>
        <begin position="443"/>
        <end position="542"/>
    </location>
</feature>
<comment type="subcellular location">
    <subcellularLocation>
        <location evidence="9">Cytoplasm</location>
    </subcellularLocation>
</comment>
<evidence type="ECO:0000256" key="6">
    <source>
        <dbReference type="ARBA" id="ARBA00022917"/>
    </source>
</evidence>
<dbReference type="InterPro" id="IPR014758">
    <property type="entry name" value="Met-tRNA_synth"/>
</dbReference>
<dbReference type="GO" id="GO:0005524">
    <property type="term" value="F:ATP binding"/>
    <property type="evidence" value="ECO:0007669"/>
    <property type="project" value="UniProtKB-UniRule"/>
</dbReference>
<dbReference type="EC" id="6.1.1.10" evidence="9"/>
<evidence type="ECO:0000256" key="5">
    <source>
        <dbReference type="ARBA" id="ARBA00022840"/>
    </source>
</evidence>
<evidence type="ECO:0000313" key="13">
    <source>
        <dbReference type="Proteomes" id="UP000282311"/>
    </source>
</evidence>
<evidence type="ECO:0000259" key="11">
    <source>
        <dbReference type="Pfam" id="PF19303"/>
    </source>
</evidence>
<comment type="function">
    <text evidence="1 9">Is required not only for elongation of protein synthesis but also for the initiation of all mRNA translation through initiator tRNA(fMet) aminoacylation.</text>
</comment>
<dbReference type="InterPro" id="IPR033911">
    <property type="entry name" value="MetRS_core"/>
</dbReference>
<keyword evidence="9" id="KW-0963">Cytoplasm</keyword>
<dbReference type="GO" id="GO:0005829">
    <property type="term" value="C:cytosol"/>
    <property type="evidence" value="ECO:0007669"/>
    <property type="project" value="TreeGrafter"/>
</dbReference>
<dbReference type="RefSeq" id="WP_120746585.1">
    <property type="nucleotide sequence ID" value="NZ_RBAH01000004.1"/>
</dbReference>
<dbReference type="InterPro" id="IPR041872">
    <property type="entry name" value="Anticodon_Met"/>
</dbReference>
<organism evidence="12 13">
    <name type="scientific">Paenibacillus ginsengarvi</name>
    <dbReference type="NCBI Taxonomy" id="400777"/>
    <lineage>
        <taxon>Bacteria</taxon>
        <taxon>Bacillati</taxon>
        <taxon>Bacillota</taxon>
        <taxon>Bacilli</taxon>
        <taxon>Bacillales</taxon>
        <taxon>Paenibacillaceae</taxon>
        <taxon>Paenibacillus</taxon>
    </lineage>
</organism>
<evidence type="ECO:0000313" key="12">
    <source>
        <dbReference type="EMBL" id="RKN85562.1"/>
    </source>
</evidence>
<feature type="binding site" evidence="9">
    <location>
        <position position="333"/>
    </location>
    <ligand>
        <name>ATP</name>
        <dbReference type="ChEBI" id="CHEBI:30616"/>
    </ligand>
</feature>
<dbReference type="PANTHER" id="PTHR45765:SF1">
    <property type="entry name" value="METHIONINE--TRNA LIGASE, CYTOPLASMIC"/>
    <property type="match status" value="1"/>
</dbReference>
<comment type="caution">
    <text evidence="12">The sequence shown here is derived from an EMBL/GenBank/DDBJ whole genome shotgun (WGS) entry which is preliminary data.</text>
</comment>
<feature type="domain" description="Methionyl/Leucyl tRNA synthetase" evidence="10">
    <location>
        <begin position="5"/>
        <end position="394"/>
    </location>
</feature>
<dbReference type="PRINTS" id="PR01041">
    <property type="entry name" value="TRNASYNTHMET"/>
</dbReference>
<dbReference type="Pfam" id="PF19303">
    <property type="entry name" value="Anticodon_3"/>
    <property type="match status" value="1"/>
</dbReference>
<dbReference type="PANTHER" id="PTHR45765">
    <property type="entry name" value="METHIONINE--TRNA LIGASE"/>
    <property type="match status" value="1"/>
</dbReference>
<dbReference type="InterPro" id="IPR029038">
    <property type="entry name" value="MetRS_Zn"/>
</dbReference>
<dbReference type="CDD" id="cd07957">
    <property type="entry name" value="Anticodon_Ia_Met"/>
    <property type="match status" value="1"/>
</dbReference>
<keyword evidence="3 9" id="KW-0436">Ligase</keyword>
<evidence type="ECO:0000256" key="9">
    <source>
        <dbReference type="HAMAP-Rule" id="MF_00098"/>
    </source>
</evidence>
<dbReference type="CDD" id="cd00814">
    <property type="entry name" value="MetRS_core"/>
    <property type="match status" value="1"/>
</dbReference>
<dbReference type="HAMAP" id="MF_00098">
    <property type="entry name" value="Met_tRNA_synth_type1"/>
    <property type="match status" value="1"/>
</dbReference>
<dbReference type="SUPFAM" id="SSF52374">
    <property type="entry name" value="Nucleotidylyl transferase"/>
    <property type="match status" value="1"/>
</dbReference>
<name>A0A3B0CK36_9BACL</name>
<comment type="cofactor">
    <cofactor evidence="9">
        <name>Zn(2+)</name>
        <dbReference type="ChEBI" id="CHEBI:29105"/>
    </cofactor>
    <text evidence="9">Binds 1 zinc ion per subunit.</text>
</comment>
<feature type="binding site" evidence="9">
    <location>
        <position position="157"/>
    </location>
    <ligand>
        <name>Zn(2+)</name>
        <dbReference type="ChEBI" id="CHEBI:29105"/>
    </ligand>
</feature>
<evidence type="ECO:0000256" key="4">
    <source>
        <dbReference type="ARBA" id="ARBA00022741"/>
    </source>
</evidence>
<keyword evidence="4 9" id="KW-0547">Nucleotide-binding</keyword>
<keyword evidence="6 9" id="KW-0648">Protein biosynthesis</keyword>
<proteinExistence type="inferred from homology"/>
<keyword evidence="9" id="KW-0862">Zinc</keyword>
<comment type="catalytic activity">
    <reaction evidence="8 9">
        <text>tRNA(Met) + L-methionine + ATP = L-methionyl-tRNA(Met) + AMP + diphosphate</text>
        <dbReference type="Rhea" id="RHEA:13481"/>
        <dbReference type="Rhea" id="RHEA-COMP:9667"/>
        <dbReference type="Rhea" id="RHEA-COMP:9698"/>
        <dbReference type="ChEBI" id="CHEBI:30616"/>
        <dbReference type="ChEBI" id="CHEBI:33019"/>
        <dbReference type="ChEBI" id="CHEBI:57844"/>
        <dbReference type="ChEBI" id="CHEBI:78442"/>
        <dbReference type="ChEBI" id="CHEBI:78530"/>
        <dbReference type="ChEBI" id="CHEBI:456215"/>
        <dbReference type="EC" id="6.1.1.10"/>
    </reaction>
</comment>
<dbReference type="EMBL" id="RBAH01000004">
    <property type="protein sequence ID" value="RKN85562.1"/>
    <property type="molecule type" value="Genomic_DNA"/>
</dbReference>
<feature type="binding site" evidence="9">
    <location>
        <position position="154"/>
    </location>
    <ligand>
        <name>Zn(2+)</name>
        <dbReference type="ChEBI" id="CHEBI:29105"/>
    </ligand>
</feature>
<protein>
    <recommendedName>
        <fullName evidence="9">Methionine--tRNA ligase</fullName>
        <ecNumber evidence="9">6.1.1.10</ecNumber>
    </recommendedName>
    <alternativeName>
        <fullName evidence="9">Methionyl-tRNA synthetase</fullName>
        <shortName evidence="9">MetRS</shortName>
    </alternativeName>
</protein>
<dbReference type="SUPFAM" id="SSF57770">
    <property type="entry name" value="Methionyl-tRNA synthetase (MetRS), Zn-domain"/>
    <property type="match status" value="1"/>
</dbReference>
<reference evidence="12 13" key="1">
    <citation type="journal article" date="2007" name="Int. J. Syst. Evol. Microbiol.">
        <title>Paenibacillus ginsengarvi sp. nov., isolated from soil from ginseng cultivation.</title>
        <authorList>
            <person name="Yoon M.H."/>
            <person name="Ten L.N."/>
            <person name="Im W.T."/>
        </authorList>
    </citation>
    <scope>NUCLEOTIDE SEQUENCE [LARGE SCALE GENOMIC DNA]</scope>
    <source>
        <strain evidence="12 13">KCTC 13059</strain>
    </source>
</reference>
<comment type="similarity">
    <text evidence="2 9">Belongs to the class-I aminoacyl-tRNA synthetase family. MetG type 1 subfamily.</text>
</comment>